<organism evidence="1">
    <name type="scientific">Arundo donax</name>
    <name type="common">Giant reed</name>
    <name type="synonym">Donax arundinaceus</name>
    <dbReference type="NCBI Taxonomy" id="35708"/>
    <lineage>
        <taxon>Eukaryota</taxon>
        <taxon>Viridiplantae</taxon>
        <taxon>Streptophyta</taxon>
        <taxon>Embryophyta</taxon>
        <taxon>Tracheophyta</taxon>
        <taxon>Spermatophyta</taxon>
        <taxon>Magnoliopsida</taxon>
        <taxon>Liliopsida</taxon>
        <taxon>Poales</taxon>
        <taxon>Poaceae</taxon>
        <taxon>PACMAD clade</taxon>
        <taxon>Arundinoideae</taxon>
        <taxon>Arundineae</taxon>
        <taxon>Arundo</taxon>
    </lineage>
</organism>
<sequence>MMKVHTRFCTDHFITNNILFCFWDTSELLHCTSLASYLKFCIVHKYMFCAN</sequence>
<evidence type="ECO:0000313" key="1">
    <source>
        <dbReference type="EMBL" id="JAD31953.1"/>
    </source>
</evidence>
<reference evidence="1" key="2">
    <citation type="journal article" date="2015" name="Data Brief">
        <title>Shoot transcriptome of the giant reed, Arundo donax.</title>
        <authorList>
            <person name="Barrero R.A."/>
            <person name="Guerrero F.D."/>
            <person name="Moolhuijzen P."/>
            <person name="Goolsby J.A."/>
            <person name="Tidwell J."/>
            <person name="Bellgard S.E."/>
            <person name="Bellgard M.I."/>
        </authorList>
    </citation>
    <scope>NUCLEOTIDE SEQUENCE</scope>
    <source>
        <tissue evidence="1">Shoot tissue taken approximately 20 cm above the soil surface</tissue>
    </source>
</reference>
<dbReference type="EMBL" id="GBRH01265942">
    <property type="protein sequence ID" value="JAD31953.1"/>
    <property type="molecule type" value="Transcribed_RNA"/>
</dbReference>
<dbReference type="AlphaFoldDB" id="A0A0A8Z2L6"/>
<proteinExistence type="predicted"/>
<reference evidence="1" key="1">
    <citation type="submission" date="2014-09" db="EMBL/GenBank/DDBJ databases">
        <authorList>
            <person name="Magalhaes I.L.F."/>
            <person name="Oliveira U."/>
            <person name="Santos F.R."/>
            <person name="Vidigal T.H.D.A."/>
            <person name="Brescovit A.D."/>
            <person name="Santos A.J."/>
        </authorList>
    </citation>
    <scope>NUCLEOTIDE SEQUENCE</scope>
    <source>
        <tissue evidence="1">Shoot tissue taken approximately 20 cm above the soil surface</tissue>
    </source>
</reference>
<name>A0A0A8Z2L6_ARUDO</name>
<protein>
    <submittedName>
        <fullName evidence="1">Uncharacterized protein</fullName>
    </submittedName>
</protein>
<accession>A0A0A8Z2L6</accession>